<evidence type="ECO:0000313" key="3">
    <source>
        <dbReference type="EMBL" id="CBJ27192.1"/>
    </source>
</evidence>
<proteinExistence type="predicted"/>
<accession>D7G4U9</accession>
<dbReference type="Proteomes" id="UP000002630">
    <property type="component" value="Linkage Group LG08"/>
</dbReference>
<dbReference type="AlphaFoldDB" id="D7G4U9"/>
<feature type="region of interest" description="Disordered" evidence="1">
    <location>
        <begin position="321"/>
        <end position="372"/>
    </location>
</feature>
<feature type="compositionally biased region" description="Polar residues" evidence="1">
    <location>
        <begin position="490"/>
        <end position="500"/>
    </location>
</feature>
<gene>
    <name evidence="3" type="ORF">Esi_0058_0098</name>
</gene>
<feature type="compositionally biased region" description="Low complexity" evidence="1">
    <location>
        <begin position="561"/>
        <end position="573"/>
    </location>
</feature>
<evidence type="ECO:0000256" key="1">
    <source>
        <dbReference type="SAM" id="MobiDB-lite"/>
    </source>
</evidence>
<dbReference type="InterPro" id="IPR001849">
    <property type="entry name" value="PH_domain"/>
</dbReference>
<dbReference type="SUPFAM" id="SSF50729">
    <property type="entry name" value="PH domain-like"/>
    <property type="match status" value="1"/>
</dbReference>
<feature type="domain" description="PH" evidence="2">
    <location>
        <begin position="3"/>
        <end position="102"/>
    </location>
</feature>
<feature type="compositionally biased region" description="Low complexity" evidence="1">
    <location>
        <begin position="530"/>
        <end position="542"/>
    </location>
</feature>
<dbReference type="OrthoDB" id="10311043at2759"/>
<keyword evidence="4" id="KW-1185">Reference proteome</keyword>
<dbReference type="InParanoid" id="D7G4U9"/>
<dbReference type="EMBL" id="FN649733">
    <property type="protein sequence ID" value="CBJ27192.1"/>
    <property type="molecule type" value="Genomic_DNA"/>
</dbReference>
<name>D7G4U9_ECTSI</name>
<evidence type="ECO:0000259" key="2">
    <source>
        <dbReference type="PROSITE" id="PS50003"/>
    </source>
</evidence>
<organism evidence="3 4">
    <name type="scientific">Ectocarpus siliculosus</name>
    <name type="common">Brown alga</name>
    <name type="synonym">Conferva siliculosa</name>
    <dbReference type="NCBI Taxonomy" id="2880"/>
    <lineage>
        <taxon>Eukaryota</taxon>
        <taxon>Sar</taxon>
        <taxon>Stramenopiles</taxon>
        <taxon>Ochrophyta</taxon>
        <taxon>PX clade</taxon>
        <taxon>Phaeophyceae</taxon>
        <taxon>Ectocarpales</taxon>
        <taxon>Ectocarpaceae</taxon>
        <taxon>Ectocarpus</taxon>
    </lineage>
</organism>
<protein>
    <recommendedName>
        <fullName evidence="2">PH domain-containing protein</fullName>
    </recommendedName>
</protein>
<reference evidence="3 4" key="1">
    <citation type="journal article" date="2010" name="Nature">
        <title>The Ectocarpus genome and the independent evolution of multicellularity in brown algae.</title>
        <authorList>
            <person name="Cock J.M."/>
            <person name="Sterck L."/>
            <person name="Rouze P."/>
            <person name="Scornet D."/>
            <person name="Allen A.E."/>
            <person name="Amoutzias G."/>
            <person name="Anthouard V."/>
            <person name="Artiguenave F."/>
            <person name="Aury J.M."/>
            <person name="Badger J.H."/>
            <person name="Beszteri B."/>
            <person name="Billiau K."/>
            <person name="Bonnet E."/>
            <person name="Bothwell J.H."/>
            <person name="Bowler C."/>
            <person name="Boyen C."/>
            <person name="Brownlee C."/>
            <person name="Carrano C.J."/>
            <person name="Charrier B."/>
            <person name="Cho G.Y."/>
            <person name="Coelho S.M."/>
            <person name="Collen J."/>
            <person name="Corre E."/>
            <person name="Da Silva C."/>
            <person name="Delage L."/>
            <person name="Delaroque N."/>
            <person name="Dittami S.M."/>
            <person name="Doulbeau S."/>
            <person name="Elias M."/>
            <person name="Farnham G."/>
            <person name="Gachon C.M."/>
            <person name="Gschloessl B."/>
            <person name="Heesch S."/>
            <person name="Jabbari K."/>
            <person name="Jubin C."/>
            <person name="Kawai H."/>
            <person name="Kimura K."/>
            <person name="Kloareg B."/>
            <person name="Kupper F.C."/>
            <person name="Lang D."/>
            <person name="Le Bail A."/>
            <person name="Leblanc C."/>
            <person name="Lerouge P."/>
            <person name="Lohr M."/>
            <person name="Lopez P.J."/>
            <person name="Martens C."/>
            <person name="Maumus F."/>
            <person name="Michel G."/>
            <person name="Miranda-Saavedra D."/>
            <person name="Morales J."/>
            <person name="Moreau H."/>
            <person name="Motomura T."/>
            <person name="Nagasato C."/>
            <person name="Napoli C.A."/>
            <person name="Nelson D.R."/>
            <person name="Nyvall-Collen P."/>
            <person name="Peters A.F."/>
            <person name="Pommier C."/>
            <person name="Potin P."/>
            <person name="Poulain J."/>
            <person name="Quesneville H."/>
            <person name="Read B."/>
            <person name="Rensing S.A."/>
            <person name="Ritter A."/>
            <person name="Rousvoal S."/>
            <person name="Samanta M."/>
            <person name="Samson G."/>
            <person name="Schroeder D.C."/>
            <person name="Segurens B."/>
            <person name="Strittmatter M."/>
            <person name="Tonon T."/>
            <person name="Tregear J.W."/>
            <person name="Valentin K."/>
            <person name="von Dassow P."/>
            <person name="Yamagishi T."/>
            <person name="Van de Peer Y."/>
            <person name="Wincker P."/>
        </authorList>
    </citation>
    <scope>NUCLEOTIDE SEQUENCE [LARGE SCALE GENOMIC DNA]</scope>
    <source>
        <strain evidence="4">Ec32 / CCAP1310/4</strain>
    </source>
</reference>
<dbReference type="PROSITE" id="PS50003">
    <property type="entry name" value="PH_DOMAIN"/>
    <property type="match status" value="1"/>
</dbReference>
<feature type="compositionally biased region" description="Basic and acidic residues" evidence="1">
    <location>
        <begin position="731"/>
        <end position="744"/>
    </location>
</feature>
<feature type="region of interest" description="Disordered" evidence="1">
    <location>
        <begin position="396"/>
        <end position="834"/>
    </location>
</feature>
<evidence type="ECO:0000313" key="4">
    <source>
        <dbReference type="Proteomes" id="UP000002630"/>
    </source>
</evidence>
<dbReference type="EMBL" id="FN648796">
    <property type="protein sequence ID" value="CBJ27192.1"/>
    <property type="molecule type" value="Genomic_DNA"/>
</dbReference>
<sequence length="834" mass="87220">MDRSLQSGLEKRTRVGAWQSRVYRLERGYLSAWPDAVSVAAKQDPTRTECLFLDNQVAVLTDQGDKRFKLDFPWDGSKTLQLRSSNSAMKQAWVDLLRATLDEAGSQIRAIGSVFAYGGAAQHAKDEAYEEATYLKTNRFLAAYVVDEQSRASYINDLLNDGFHHVGDRAGSERDAHNACAGSRSAIAELLALTEDFMKEMRGVEELRRGTQGSETSEGQLDGAVTAPKIERFCEEYMSLVGRTISSRLMLELSPFMETSVAGSSSAPTESTRAELVGTRRRLDEAYAATEQVVILGTRAWFVDIREYFLDCAGLEIASSRPPTPPPEVATQTAAFSPPSAAPASAPMSLSAGAEAQSRTTPSAGSARRPSAKALLQVSNAFAVAKAATKDGATKIGTSWNATGRSTGKAKNSASDADGAPVRGGSPADQAGAGGKVNSTRGVSMSIPGVFKRASRTGSEMEERSDLGKPADGRTPVTMSPRGSGGPTSVAGNQAVQSSDAEVGVVMEGRGGKPVSPAETEEQQRSDLFGGSSRSPSASPRAHGGKNSPVRRGKTESVLNASSASTAVPPSASEHVLSALVNPDSTTTSASSLPATTGSGARKEKRAFAGGLWGGGGGFSSGGASAAGNMKTDSRDGSTMVNTTVADEGQLKSVPAAIPKSKPSGGKRRFAGGVFSGPPQPPSQLNAAPSDGVQGENPFAGASDATTMRREGTGATHKSVVGANETVSSSIRREELPKPPREVEEPLPAWATEAGANESVPDWAANSSMDKPSKPPSGYGLAPPSRPEQGHQLAADKSPFMQREPDAPPKRRPSQRRPGETGSRRAFGGGERLF</sequence>
<feature type="compositionally biased region" description="Low complexity" evidence="1">
    <location>
        <begin position="334"/>
        <end position="354"/>
    </location>
</feature>
<feature type="compositionally biased region" description="Low complexity" evidence="1">
    <location>
        <begin position="585"/>
        <end position="600"/>
    </location>
</feature>
<feature type="compositionally biased region" description="Gly residues" evidence="1">
    <location>
        <begin position="611"/>
        <end position="621"/>
    </location>
</feature>
<feature type="compositionally biased region" description="Basic and acidic residues" evidence="1">
    <location>
        <begin position="459"/>
        <end position="472"/>
    </location>
</feature>
<feature type="compositionally biased region" description="Polar residues" evidence="1">
    <location>
        <begin position="396"/>
        <end position="415"/>
    </location>
</feature>